<evidence type="ECO:0000313" key="2">
    <source>
        <dbReference type="EMBL" id="ALP93957.1"/>
    </source>
</evidence>
<organism evidence="2 3">
    <name type="scientific">Intestinimonas butyriciproducens</name>
    <dbReference type="NCBI Taxonomy" id="1297617"/>
    <lineage>
        <taxon>Bacteria</taxon>
        <taxon>Bacillati</taxon>
        <taxon>Bacillota</taxon>
        <taxon>Clostridia</taxon>
        <taxon>Eubacteriales</taxon>
        <taxon>Intestinimonas</taxon>
    </lineage>
</organism>
<protein>
    <submittedName>
        <fullName evidence="2">Uncharacterized protein</fullName>
    </submittedName>
</protein>
<evidence type="ECO:0000313" key="3">
    <source>
        <dbReference type="Proteomes" id="UP000064844"/>
    </source>
</evidence>
<name>A0A0S2W3P3_9FIRM</name>
<sequence>MAFDPERLRRSQVDKQQPPTKRRRLCENLEELVALKYPA</sequence>
<dbReference type="EMBL" id="CP011307">
    <property type="protein sequence ID" value="ALP93957.1"/>
    <property type="molecule type" value="Genomic_DNA"/>
</dbReference>
<gene>
    <name evidence="2" type="ORF">IB211_01566</name>
</gene>
<keyword evidence="3" id="KW-1185">Reference proteome</keyword>
<evidence type="ECO:0000256" key="1">
    <source>
        <dbReference type="SAM" id="MobiDB-lite"/>
    </source>
</evidence>
<accession>A0A0S2W3P3</accession>
<proteinExistence type="predicted"/>
<dbReference type="Proteomes" id="UP000064844">
    <property type="component" value="Chromosome"/>
</dbReference>
<dbReference type="STRING" id="1297617.IB211_01566"/>
<feature type="compositionally biased region" description="Basic and acidic residues" evidence="1">
    <location>
        <begin position="1"/>
        <end position="13"/>
    </location>
</feature>
<reference evidence="2 3" key="1">
    <citation type="journal article" date="2015" name="Nat. Commun.">
        <title>Production of butyrate from lysine and the Amadori product fructoselysine by a human gut commensal.</title>
        <authorList>
            <person name="Bui T.P."/>
            <person name="Ritari J."/>
            <person name="Boeren S."/>
            <person name="de Waard P."/>
            <person name="Plugge C.M."/>
            <person name="de Vos W.M."/>
        </authorList>
    </citation>
    <scope>NUCLEOTIDE SEQUENCE [LARGE SCALE GENOMIC DNA]</scope>
    <source>
        <strain evidence="2 3">AF211</strain>
    </source>
</reference>
<reference evidence="3" key="2">
    <citation type="submission" date="2015-04" db="EMBL/GenBank/DDBJ databases">
        <title>A butyrogenic pathway from the amino acid lysine in a human gut commensal.</title>
        <authorList>
            <person name="de Vos W.M."/>
            <person name="Bui N.T.P."/>
            <person name="Plugge C.M."/>
            <person name="Ritari J."/>
        </authorList>
    </citation>
    <scope>NUCLEOTIDE SEQUENCE [LARGE SCALE GENOMIC DNA]</scope>
    <source>
        <strain evidence="3">AF211</strain>
    </source>
</reference>
<feature type="region of interest" description="Disordered" evidence="1">
    <location>
        <begin position="1"/>
        <end position="24"/>
    </location>
</feature>
<dbReference type="AlphaFoldDB" id="A0A0S2W3P3"/>
<dbReference type="KEGG" id="ibu:IB211_01566"/>